<proteinExistence type="predicted"/>
<accession>E1YIF9</accession>
<dbReference type="EMBL" id="FR695874">
    <property type="protein sequence ID" value="CBX30006.1"/>
    <property type="molecule type" value="Genomic_DNA"/>
</dbReference>
<sequence>MELKRCNMKYELDRLRAYYRFKNHFSPGSAMLPWIRKRLKNYLQKTSIKELVRTESNLLIPVDSAETATSRVQMRGSIDPGMEWIIRRYVKKNTTAVDIGANLGLLSLVMADQAGDDGAVYSIEPNINLHQYIKTLFHLNSLNNINLVSCACSDKEGSARFAIDSSDHTMSMISDSGEYEIKTLPLDIILNGNNKPVSFIKIDVEGHEPSVMIGAKNTILKHKPALVFETGFHPQNDIDGINDILRESRYDVIGVIKNWGIEKMALTANMTKKKHCNVLALPKLQ</sequence>
<gene>
    <name evidence="2" type="ORF">N47_D28150</name>
</gene>
<evidence type="ECO:0000259" key="1">
    <source>
        <dbReference type="Pfam" id="PF05050"/>
    </source>
</evidence>
<evidence type="ECO:0000313" key="2">
    <source>
        <dbReference type="EMBL" id="CBX30006.1"/>
    </source>
</evidence>
<dbReference type="SUPFAM" id="SSF53335">
    <property type="entry name" value="S-adenosyl-L-methionine-dependent methyltransferases"/>
    <property type="match status" value="1"/>
</dbReference>
<feature type="domain" description="Methyltransferase FkbM" evidence="1">
    <location>
        <begin position="98"/>
        <end position="251"/>
    </location>
</feature>
<dbReference type="Gene3D" id="3.40.50.150">
    <property type="entry name" value="Vaccinia Virus protein VP39"/>
    <property type="match status" value="1"/>
</dbReference>
<reference evidence="2" key="1">
    <citation type="journal article" date="2011" name="Environ. Microbiol.">
        <title>Genomic insights into the metabolic potential of the polycyclic aromatic hydrocarbon degrading sulfate-reducing Deltaproteobacterium N47.</title>
        <authorList>
            <person name="Bergmann F."/>
            <person name="Selesi D."/>
            <person name="Weinmaier T."/>
            <person name="Tischler P."/>
            <person name="Rattei T."/>
            <person name="Meckenstock R.U."/>
        </authorList>
    </citation>
    <scope>NUCLEOTIDE SEQUENCE</scope>
</reference>
<dbReference type="InterPro" id="IPR006342">
    <property type="entry name" value="FkbM_mtfrase"/>
</dbReference>
<dbReference type="AlphaFoldDB" id="E1YIF9"/>
<protein>
    <recommendedName>
        <fullName evidence="1">Methyltransferase FkbM domain-containing protein</fullName>
    </recommendedName>
</protein>
<dbReference type="PANTHER" id="PTHR34203:SF15">
    <property type="entry name" value="SLL1173 PROTEIN"/>
    <property type="match status" value="1"/>
</dbReference>
<dbReference type="InterPro" id="IPR052514">
    <property type="entry name" value="SAM-dependent_MTase"/>
</dbReference>
<dbReference type="Pfam" id="PF05050">
    <property type="entry name" value="Methyltransf_21"/>
    <property type="match status" value="1"/>
</dbReference>
<organism evidence="2">
    <name type="scientific">uncultured Desulfobacterium sp</name>
    <dbReference type="NCBI Taxonomy" id="201089"/>
    <lineage>
        <taxon>Bacteria</taxon>
        <taxon>Pseudomonadati</taxon>
        <taxon>Thermodesulfobacteriota</taxon>
        <taxon>Desulfobacteria</taxon>
        <taxon>Desulfobacterales</taxon>
        <taxon>Desulfobacteriaceae</taxon>
        <taxon>Desulfobacterium</taxon>
        <taxon>environmental samples</taxon>
    </lineage>
</organism>
<name>E1YIF9_9BACT</name>
<dbReference type="NCBIfam" id="TIGR01444">
    <property type="entry name" value="fkbM_fam"/>
    <property type="match status" value="1"/>
</dbReference>
<dbReference type="InterPro" id="IPR029063">
    <property type="entry name" value="SAM-dependent_MTases_sf"/>
</dbReference>
<dbReference type="PANTHER" id="PTHR34203">
    <property type="entry name" value="METHYLTRANSFERASE, FKBM FAMILY PROTEIN"/>
    <property type="match status" value="1"/>
</dbReference>